<proteinExistence type="predicted"/>
<evidence type="ECO:0000313" key="3">
    <source>
        <dbReference type="Proteomes" id="UP000283090"/>
    </source>
</evidence>
<sequence>MALDLKEISDPLIKELLRVLKLLWAKVVDAITEKYPTPQDSSEIDTTSWKTIFEDIVDSPMKNDKRNSDDDDDPTPTLDNLTRTASESIGDLVHDSCQRIASPTIPKPAM</sequence>
<evidence type="ECO:0000313" key="2">
    <source>
        <dbReference type="EMBL" id="RVD90441.1"/>
    </source>
</evidence>
<dbReference type="AlphaFoldDB" id="A0A437AH35"/>
<dbReference type="RefSeq" id="XP_067495985.1">
    <property type="nucleotide sequence ID" value="XM_067630022.1"/>
</dbReference>
<organism evidence="2 3">
    <name type="scientific">Arthrobotrys flagrans</name>
    <name type="common">Nematode-trapping fungus</name>
    <name type="synonym">Trichothecium flagrans</name>
    <dbReference type="NCBI Taxonomy" id="97331"/>
    <lineage>
        <taxon>Eukaryota</taxon>
        <taxon>Fungi</taxon>
        <taxon>Dikarya</taxon>
        <taxon>Ascomycota</taxon>
        <taxon>Pezizomycotina</taxon>
        <taxon>Orbiliomycetes</taxon>
        <taxon>Orbiliales</taxon>
        <taxon>Orbiliaceae</taxon>
        <taxon>Arthrobotrys</taxon>
    </lineage>
</organism>
<evidence type="ECO:0000256" key="1">
    <source>
        <dbReference type="SAM" id="MobiDB-lite"/>
    </source>
</evidence>
<protein>
    <submittedName>
        <fullName evidence="2">Uncharacterized protein</fullName>
    </submittedName>
</protein>
<feature type="compositionally biased region" description="Low complexity" evidence="1">
    <location>
        <begin position="75"/>
        <end position="84"/>
    </location>
</feature>
<feature type="region of interest" description="Disordered" evidence="1">
    <location>
        <begin position="59"/>
        <end position="110"/>
    </location>
</feature>
<gene>
    <name evidence="2" type="ORF">DFL_001406</name>
</gene>
<name>A0A437AH35_ARTFL</name>
<dbReference type="EMBL" id="SAEB01000001">
    <property type="protein sequence ID" value="RVD90441.1"/>
    <property type="molecule type" value="Genomic_DNA"/>
</dbReference>
<reference evidence="2 3" key="1">
    <citation type="submission" date="2019-01" db="EMBL/GenBank/DDBJ databases">
        <title>Intercellular communication is required for trap formation in the nematode-trapping fungus Duddingtonia flagrans.</title>
        <authorList>
            <person name="Youssar L."/>
            <person name="Wernet V."/>
            <person name="Hensel N."/>
            <person name="Hildebrandt H.-G."/>
            <person name="Fischer R."/>
        </authorList>
    </citation>
    <scope>NUCLEOTIDE SEQUENCE [LARGE SCALE GENOMIC DNA]</scope>
    <source>
        <strain evidence="2 3">CBS H-5679</strain>
    </source>
</reference>
<accession>A0A437AH35</accession>
<keyword evidence="3" id="KW-1185">Reference proteome</keyword>
<dbReference type="GeneID" id="93583717"/>
<comment type="caution">
    <text evidence="2">The sequence shown here is derived from an EMBL/GenBank/DDBJ whole genome shotgun (WGS) entry which is preliminary data.</text>
</comment>
<dbReference type="VEuPathDB" id="FungiDB:DFL_001406"/>
<dbReference type="Proteomes" id="UP000283090">
    <property type="component" value="Unassembled WGS sequence"/>
</dbReference>